<organism evidence="15 17">
    <name type="scientific">Yarrowia lipolytica</name>
    <name type="common">Candida lipolytica</name>
    <dbReference type="NCBI Taxonomy" id="4952"/>
    <lineage>
        <taxon>Eukaryota</taxon>
        <taxon>Fungi</taxon>
        <taxon>Dikarya</taxon>
        <taxon>Ascomycota</taxon>
        <taxon>Saccharomycotina</taxon>
        <taxon>Dipodascomycetes</taxon>
        <taxon>Dipodascales</taxon>
        <taxon>Dipodascales incertae sedis</taxon>
        <taxon>Yarrowia</taxon>
    </lineage>
</organism>
<dbReference type="VEuPathDB" id="FungiDB:YALI1_E02832g"/>
<keyword evidence="9" id="KW-0413">Isomerase</keyword>
<evidence type="ECO:0000256" key="9">
    <source>
        <dbReference type="ARBA" id="ARBA00023235"/>
    </source>
</evidence>
<reference evidence="15 17" key="1">
    <citation type="journal article" date="2016" name="PLoS ONE">
        <title>Sequence Assembly of Yarrowia lipolytica Strain W29/CLIB89 Shows Transposable Element Diversity.</title>
        <authorList>
            <person name="Magnan C."/>
            <person name="Yu J."/>
            <person name="Chang I."/>
            <person name="Jahn E."/>
            <person name="Kanomata Y."/>
            <person name="Wu J."/>
            <person name="Zeller M."/>
            <person name="Oakes M."/>
            <person name="Baldi P."/>
            <person name="Sandmeyer S."/>
        </authorList>
    </citation>
    <scope>NUCLEOTIDE SEQUENCE [LARGE SCALE GENOMIC DNA]</scope>
    <source>
        <strain evidence="15">CLIB89</strain>
        <strain evidence="17">CLIB89(W29)</strain>
    </source>
</reference>
<dbReference type="GO" id="GO:0006166">
    <property type="term" value="P:purine ribonucleoside salvage"/>
    <property type="evidence" value="ECO:0007669"/>
    <property type="project" value="EnsemblFungi"/>
</dbReference>
<evidence type="ECO:0000313" key="15">
    <source>
        <dbReference type="EMBL" id="AOW04845.1"/>
    </source>
</evidence>
<dbReference type="GO" id="GO:0006006">
    <property type="term" value="P:glucose metabolic process"/>
    <property type="evidence" value="ECO:0007669"/>
    <property type="project" value="UniProtKB-KW"/>
</dbReference>
<dbReference type="VEuPathDB" id="FungiDB:YALI0_E02244g"/>
<dbReference type="PROSITE" id="PS00710">
    <property type="entry name" value="PGM_PMM"/>
    <property type="match status" value="1"/>
</dbReference>
<feature type="domain" description="Alpha-D-phosphohexomutase alpha/beta/alpha" evidence="12">
    <location>
        <begin position="42"/>
        <end position="180"/>
    </location>
</feature>
<protein>
    <submittedName>
        <fullName evidence="15">Uncharacterized protein</fullName>
    </submittedName>
</protein>
<dbReference type="SUPFAM" id="SSF55957">
    <property type="entry name" value="Phosphoglucomutase, C-terminal domain"/>
    <property type="match status" value="1"/>
</dbReference>
<evidence type="ECO:0000259" key="13">
    <source>
        <dbReference type="Pfam" id="PF02879"/>
    </source>
</evidence>
<dbReference type="FunFam" id="3.40.120.10:FF:000035">
    <property type="entry name" value="Pgm3p"/>
    <property type="match status" value="1"/>
</dbReference>
<dbReference type="Gene3D" id="3.30.310.50">
    <property type="entry name" value="Alpha-D-phosphohexomutase, C-terminal domain"/>
    <property type="match status" value="1"/>
</dbReference>
<keyword evidence="5" id="KW-0313">Glucose metabolism</keyword>
<evidence type="ECO:0000259" key="14">
    <source>
        <dbReference type="Pfam" id="PF02880"/>
    </source>
</evidence>
<proteinExistence type="inferred from homology"/>
<dbReference type="InterPro" id="IPR005846">
    <property type="entry name" value="A-D-PHexomutase_a/b/a-III"/>
</dbReference>
<keyword evidence="4" id="KW-0963">Cytoplasm</keyword>
<evidence type="ECO:0000256" key="5">
    <source>
        <dbReference type="ARBA" id="ARBA00022526"/>
    </source>
</evidence>
<dbReference type="Pfam" id="PF02878">
    <property type="entry name" value="PGM_PMM_I"/>
    <property type="match status" value="1"/>
</dbReference>
<dbReference type="SUPFAM" id="SSF53738">
    <property type="entry name" value="Phosphoglucomutase, first 3 domains"/>
    <property type="match status" value="3"/>
</dbReference>
<dbReference type="GeneID" id="2912087"/>
<dbReference type="GO" id="GO:0005634">
    <property type="term" value="C:nucleus"/>
    <property type="evidence" value="ECO:0007669"/>
    <property type="project" value="TreeGrafter"/>
</dbReference>
<dbReference type="KEGG" id="yli:2912087"/>
<comment type="similarity">
    <text evidence="3 11">Belongs to the phosphohexose mutase family.</text>
</comment>
<keyword evidence="7 11" id="KW-0479">Metal-binding</keyword>
<dbReference type="Pfam" id="PF02880">
    <property type="entry name" value="PGM_PMM_III"/>
    <property type="match status" value="1"/>
</dbReference>
<dbReference type="PANTHER" id="PTHR45745:SF1">
    <property type="entry name" value="PHOSPHOGLUCOMUTASE 2B-RELATED"/>
    <property type="match status" value="1"/>
</dbReference>
<dbReference type="EMBL" id="KZ858947">
    <property type="protein sequence ID" value="RDW29108.1"/>
    <property type="molecule type" value="Genomic_DNA"/>
</dbReference>
<dbReference type="EMBL" id="CP017557">
    <property type="protein sequence ID" value="AOW04845.1"/>
    <property type="molecule type" value="Genomic_DNA"/>
</dbReference>
<dbReference type="OMA" id="GYCVDPE"/>
<gene>
    <name evidence="16" type="ORF">B0I71DRAFT_126452</name>
    <name evidence="15" type="ORF">YALI1_E02832g</name>
</gene>
<reference evidence="16 18" key="2">
    <citation type="submission" date="2018-07" db="EMBL/GenBank/DDBJ databases">
        <title>Draft Genome Assemblies for Five Robust Yarrowia lipolytica Strains Exhibiting High Lipid Production and Pentose Sugar Utilization and Sugar Alcohol Secretion from Undetoxified Lignocellulosic Biomass Hydrolysates.</title>
        <authorList>
            <consortium name="DOE Joint Genome Institute"/>
            <person name="Walker C."/>
            <person name="Ryu S."/>
            <person name="Na H."/>
            <person name="Zane M."/>
            <person name="LaButti K."/>
            <person name="Lipzen A."/>
            <person name="Haridas S."/>
            <person name="Barry K."/>
            <person name="Grigoriev I.V."/>
            <person name="Quarterman J."/>
            <person name="Slininger P."/>
            <person name="Dien B."/>
            <person name="Trinh C.T."/>
        </authorList>
    </citation>
    <scope>NUCLEOTIDE SEQUENCE [LARGE SCALE GENOMIC DNA]</scope>
    <source>
        <strain evidence="16 18">YB392</strain>
    </source>
</reference>
<evidence type="ECO:0000259" key="12">
    <source>
        <dbReference type="Pfam" id="PF02878"/>
    </source>
</evidence>
<dbReference type="Gene3D" id="3.40.120.10">
    <property type="entry name" value="Alpha-D-Glucose-1,6-Bisphosphate, subunit A, domain 3"/>
    <property type="match status" value="3"/>
</dbReference>
<dbReference type="RefSeq" id="XP_503451.1">
    <property type="nucleotide sequence ID" value="XM_503451.1"/>
</dbReference>
<evidence type="ECO:0000313" key="18">
    <source>
        <dbReference type="Proteomes" id="UP000256601"/>
    </source>
</evidence>
<accession>A0A1D8NGT3</accession>
<dbReference type="GO" id="GO:0000287">
    <property type="term" value="F:magnesium ion binding"/>
    <property type="evidence" value="ECO:0007669"/>
    <property type="project" value="InterPro"/>
</dbReference>
<evidence type="ECO:0000256" key="1">
    <source>
        <dbReference type="ARBA" id="ARBA00001946"/>
    </source>
</evidence>
<dbReference type="GO" id="GO:0008973">
    <property type="term" value="F:phosphopentomutase activity"/>
    <property type="evidence" value="ECO:0007669"/>
    <property type="project" value="EnsemblFungi"/>
</dbReference>
<dbReference type="OrthoDB" id="8300170at2759"/>
<dbReference type="InterPro" id="IPR005844">
    <property type="entry name" value="A-D-PHexomutase_a/b/a-I"/>
</dbReference>
<dbReference type="InterPro" id="IPR016066">
    <property type="entry name" value="A-D-PHexomutase_CS"/>
</dbReference>
<evidence type="ECO:0000256" key="11">
    <source>
        <dbReference type="RuleBase" id="RU004326"/>
    </source>
</evidence>
<evidence type="ECO:0000256" key="8">
    <source>
        <dbReference type="ARBA" id="ARBA00022842"/>
    </source>
</evidence>
<feature type="domain" description="Alpha-D-phosphohexomutase alpha/beta/alpha" evidence="13">
    <location>
        <begin position="212"/>
        <end position="322"/>
    </location>
</feature>
<dbReference type="AlphaFoldDB" id="A0A1D8NGT3"/>
<evidence type="ECO:0000256" key="3">
    <source>
        <dbReference type="ARBA" id="ARBA00010231"/>
    </source>
</evidence>
<comment type="cofactor">
    <cofactor evidence="1">
        <name>Mg(2+)</name>
        <dbReference type="ChEBI" id="CHEBI:18420"/>
    </cofactor>
</comment>
<evidence type="ECO:0000313" key="16">
    <source>
        <dbReference type="EMBL" id="RDW29108.1"/>
    </source>
</evidence>
<dbReference type="eggNOG" id="KOG1220">
    <property type="taxonomic scope" value="Eukaryota"/>
</dbReference>
<evidence type="ECO:0000256" key="2">
    <source>
        <dbReference type="ARBA" id="ARBA00004496"/>
    </source>
</evidence>
<evidence type="ECO:0000256" key="4">
    <source>
        <dbReference type="ARBA" id="ARBA00022490"/>
    </source>
</evidence>
<dbReference type="GO" id="GO:0046115">
    <property type="term" value="P:guanosine catabolic process"/>
    <property type="evidence" value="ECO:0007669"/>
    <property type="project" value="EnsemblFungi"/>
</dbReference>
<dbReference type="Proteomes" id="UP000256601">
    <property type="component" value="Unassembled WGS sequence"/>
</dbReference>
<dbReference type="InterPro" id="IPR036900">
    <property type="entry name" value="A-D-PHexomutase_C_sf"/>
</dbReference>
<keyword evidence="6" id="KW-0597">Phosphoprotein</keyword>
<feature type="domain" description="Alpha-D-phosphohexomutase alpha/beta/alpha" evidence="14">
    <location>
        <begin position="330"/>
        <end position="450"/>
    </location>
</feature>
<name>A0A1D8NGT3_YARLL</name>
<evidence type="ECO:0000256" key="10">
    <source>
        <dbReference type="ARBA" id="ARBA00023277"/>
    </source>
</evidence>
<evidence type="ECO:0000256" key="6">
    <source>
        <dbReference type="ARBA" id="ARBA00022553"/>
    </source>
</evidence>
<dbReference type="GO" id="GO:0005737">
    <property type="term" value="C:cytoplasm"/>
    <property type="evidence" value="ECO:0007669"/>
    <property type="project" value="UniProtKB-SubCell"/>
</dbReference>
<dbReference type="Pfam" id="PF02879">
    <property type="entry name" value="PGM_PMM_II"/>
    <property type="match status" value="1"/>
</dbReference>
<keyword evidence="10" id="KW-0119">Carbohydrate metabolism</keyword>
<keyword evidence="8 11" id="KW-0460">Magnesium</keyword>
<dbReference type="InterPro" id="IPR005845">
    <property type="entry name" value="A-D-PHexomutase_a/b/a-II"/>
</dbReference>
<dbReference type="CDD" id="cd05799">
    <property type="entry name" value="PGM2"/>
    <property type="match status" value="1"/>
</dbReference>
<comment type="subcellular location">
    <subcellularLocation>
        <location evidence="2">Cytoplasm</location>
    </subcellularLocation>
</comment>
<dbReference type="GO" id="GO:0006148">
    <property type="term" value="P:inosine catabolic process"/>
    <property type="evidence" value="ECO:0007669"/>
    <property type="project" value="EnsemblFungi"/>
</dbReference>
<evidence type="ECO:0000313" key="17">
    <source>
        <dbReference type="Proteomes" id="UP000182444"/>
    </source>
</evidence>
<evidence type="ECO:0000256" key="7">
    <source>
        <dbReference type="ARBA" id="ARBA00022723"/>
    </source>
</evidence>
<dbReference type="InterPro" id="IPR016055">
    <property type="entry name" value="A-D-PHexomutase_a/b/a-I/II/III"/>
</dbReference>
<dbReference type="Proteomes" id="UP000182444">
    <property type="component" value="Chromosome 1E"/>
</dbReference>
<dbReference type="PANTHER" id="PTHR45745">
    <property type="entry name" value="PHOSPHOMANNOMUTASE 45A"/>
    <property type="match status" value="1"/>
</dbReference>
<sequence length="595" mass="66151">MTTTLVKQWLDLDQNPVTRKQIEDLQTANDTKQLETLLSKRISFGTAGLRARMEAGFARMNDVTVLQASIGLASYVDREVPDATSKGVVIGHDHRHNSEQFAKLTALAFVNKGFKVYLFKGLVHTPIVPFAIDALGASCGVMVTASHNPAADNGYKVYWGNGCQIIPPHDTGIAAEIDALADKTTKFEWDLSKLDKLIEGETIDNRTEMQQKYNDNLKNLVHHKFEPSGPLASGVVYTAMHGVGYLPSIEAFKLFGIPLEDVFSVRKQQEPNPDFPTVAFPNPEEHGALDLAMKLGDAQGADLIVANDPDADRFAVAVKENGDKWVQLTGNQIGILFSAYQWDQYKNSGKKIAMLNSTVSSQMLKFMAEKEGFLYEDTLTGFKWIGNRAIDLEKEGYTVPFAYEEAIGYMFPGVHDKDGVSASLVFLQLAQAYGGGAKLIEKLNSLYDKYGHFAEKNGYYIAKTPELTTEAFKHVRSYFKGRFQKGDYPKTIGPFDVTSWRDLTTGYDSTTPDHKPTLPVSPSTEMITATLATHDNPDEFIRFTARGSGTEPKLKIYIDAKAASTERAQELAQETWDALDEEWWRPEESGLQRVH</sequence>